<keyword evidence="1" id="KW-0472">Membrane</keyword>
<keyword evidence="1" id="KW-0812">Transmembrane</keyword>
<keyword evidence="2" id="KW-0732">Signal</keyword>
<organism evidence="3 4">
    <name type="scientific">Panagrellus redivivus</name>
    <name type="common">Microworm</name>
    <dbReference type="NCBI Taxonomy" id="6233"/>
    <lineage>
        <taxon>Eukaryota</taxon>
        <taxon>Metazoa</taxon>
        <taxon>Ecdysozoa</taxon>
        <taxon>Nematoda</taxon>
        <taxon>Chromadorea</taxon>
        <taxon>Rhabditida</taxon>
        <taxon>Tylenchina</taxon>
        <taxon>Panagrolaimomorpha</taxon>
        <taxon>Panagrolaimoidea</taxon>
        <taxon>Panagrolaimidae</taxon>
        <taxon>Panagrellus</taxon>
    </lineage>
</organism>
<dbReference type="AlphaFoldDB" id="A0A7E4V3P8"/>
<sequence length="166" mass="18330">MDQRVIILFILFLLAASIYCAHYEYHLSVDAIFMYISIAIGASFGCTLLALAIVSIAAQIRRFISYLRGSNETPSVATVEAVTPAEQALHELEELATERIENPTLPTYTTACLRCNRVRIADSSPPYPPDLTPPPSYLTYVGQTSNHNTTLTQEPPSYTSHCDCNV</sequence>
<keyword evidence="3" id="KW-1185">Reference proteome</keyword>
<reference evidence="4" key="2">
    <citation type="submission" date="2020-10" db="UniProtKB">
        <authorList>
            <consortium name="WormBaseParasite"/>
        </authorList>
    </citation>
    <scope>IDENTIFICATION</scope>
</reference>
<feature type="chain" id="PRO_5028876121" evidence="2">
    <location>
        <begin position="21"/>
        <end position="166"/>
    </location>
</feature>
<dbReference type="Proteomes" id="UP000492821">
    <property type="component" value="Unassembled WGS sequence"/>
</dbReference>
<keyword evidence="1" id="KW-1133">Transmembrane helix</keyword>
<evidence type="ECO:0000256" key="1">
    <source>
        <dbReference type="SAM" id="Phobius"/>
    </source>
</evidence>
<feature type="signal peptide" evidence="2">
    <location>
        <begin position="1"/>
        <end position="20"/>
    </location>
</feature>
<protein>
    <submittedName>
        <fullName evidence="4">Uncharacterized protein</fullName>
    </submittedName>
</protein>
<reference evidence="3" key="1">
    <citation type="journal article" date="2013" name="Genetics">
        <title>The draft genome and transcriptome of Panagrellus redivivus are shaped by the harsh demands of a free-living lifestyle.</title>
        <authorList>
            <person name="Srinivasan J."/>
            <person name="Dillman A.R."/>
            <person name="Macchietto M.G."/>
            <person name="Heikkinen L."/>
            <person name="Lakso M."/>
            <person name="Fracchia K.M."/>
            <person name="Antoshechkin I."/>
            <person name="Mortazavi A."/>
            <person name="Wong G."/>
            <person name="Sternberg P.W."/>
        </authorList>
    </citation>
    <scope>NUCLEOTIDE SEQUENCE [LARGE SCALE GENOMIC DNA]</scope>
    <source>
        <strain evidence="3">MT8872</strain>
    </source>
</reference>
<name>A0A7E4V3P8_PANRE</name>
<accession>A0A7E4V3P8</accession>
<feature type="transmembrane region" description="Helical" evidence="1">
    <location>
        <begin position="36"/>
        <end position="58"/>
    </location>
</feature>
<evidence type="ECO:0000313" key="3">
    <source>
        <dbReference type="Proteomes" id="UP000492821"/>
    </source>
</evidence>
<proteinExistence type="predicted"/>
<evidence type="ECO:0000313" key="4">
    <source>
        <dbReference type="WBParaSite" id="Pan_g15772.t1"/>
    </source>
</evidence>
<evidence type="ECO:0000256" key="2">
    <source>
        <dbReference type="SAM" id="SignalP"/>
    </source>
</evidence>
<dbReference type="WBParaSite" id="Pan_g15772.t1">
    <property type="protein sequence ID" value="Pan_g15772.t1"/>
    <property type="gene ID" value="Pan_g15772"/>
</dbReference>